<proteinExistence type="inferred from homology"/>
<evidence type="ECO:0000256" key="2">
    <source>
        <dbReference type="RuleBase" id="RU362080"/>
    </source>
</evidence>
<keyword evidence="5" id="KW-1185">Reference proteome</keyword>
<evidence type="ECO:0000313" key="4">
    <source>
        <dbReference type="EMBL" id="BDI20173.1"/>
    </source>
</evidence>
<comment type="function">
    <text evidence="2">Antitoxin component of a type II toxin-antitoxin (TA) system.</text>
</comment>
<name>A0ABM7ZAA4_NOSCO</name>
<sequence>MVNIENIHSLTDFRRNASNYVEQIKETKAPLVLTVNGEAAVVVQDARAFQQMLNRLQQLEEELNQLKLESLQQEIQKGIDQADRGELLNGEEVMARLQSRYQAALTET</sequence>
<accession>A0ABM7ZAA4</accession>
<evidence type="ECO:0000256" key="1">
    <source>
        <dbReference type="ARBA" id="ARBA00009981"/>
    </source>
</evidence>
<dbReference type="NCBIfam" id="TIGR01552">
    <property type="entry name" value="phd_fam"/>
    <property type="match status" value="1"/>
</dbReference>
<dbReference type="Gene3D" id="3.40.1620.10">
    <property type="entry name" value="YefM-like domain"/>
    <property type="match status" value="1"/>
</dbReference>
<dbReference type="SUPFAM" id="SSF143120">
    <property type="entry name" value="YefM-like"/>
    <property type="match status" value="1"/>
</dbReference>
<comment type="similarity">
    <text evidence="1 2">Belongs to the phD/YefM antitoxin family.</text>
</comment>
<dbReference type="EMBL" id="AP025732">
    <property type="protein sequence ID" value="BDI20173.1"/>
    <property type="molecule type" value="Genomic_DNA"/>
</dbReference>
<dbReference type="InterPro" id="IPR006442">
    <property type="entry name" value="Antitoxin_Phd/YefM"/>
</dbReference>
<reference evidence="4" key="1">
    <citation type="submission" date="2022-04" db="EMBL/GenBank/DDBJ databases">
        <title>Complete genome sequence of a cyanobacterium, Nostoc sp. SO-36, isolated in Antarctica.</title>
        <authorList>
            <person name="Kanesaki Y."/>
            <person name="Effendi D."/>
            <person name="Sakamoto T."/>
            <person name="Ohtani S."/>
            <person name="Awai K."/>
        </authorList>
    </citation>
    <scope>NUCLEOTIDE SEQUENCE</scope>
    <source>
        <strain evidence="4">SO-36</strain>
    </source>
</reference>
<evidence type="ECO:0000256" key="3">
    <source>
        <dbReference type="SAM" id="Coils"/>
    </source>
</evidence>
<keyword evidence="3" id="KW-0175">Coiled coil</keyword>
<protein>
    <recommendedName>
        <fullName evidence="2">Antitoxin</fullName>
    </recommendedName>
</protein>
<gene>
    <name evidence="4" type="ORF">ANSO36C_59750</name>
</gene>
<dbReference type="Pfam" id="PF02604">
    <property type="entry name" value="PhdYeFM_antitox"/>
    <property type="match status" value="1"/>
</dbReference>
<evidence type="ECO:0000313" key="5">
    <source>
        <dbReference type="Proteomes" id="UP001055453"/>
    </source>
</evidence>
<organism evidence="4 5">
    <name type="scientific">Nostoc cf. commune SO-36</name>
    <dbReference type="NCBI Taxonomy" id="449208"/>
    <lineage>
        <taxon>Bacteria</taxon>
        <taxon>Bacillati</taxon>
        <taxon>Cyanobacteriota</taxon>
        <taxon>Cyanophyceae</taxon>
        <taxon>Nostocales</taxon>
        <taxon>Nostocaceae</taxon>
        <taxon>Nostoc</taxon>
    </lineage>
</organism>
<dbReference type="Proteomes" id="UP001055453">
    <property type="component" value="Chromosome"/>
</dbReference>
<dbReference type="RefSeq" id="WP_251957622.1">
    <property type="nucleotide sequence ID" value="NZ_AP025732.1"/>
</dbReference>
<feature type="coiled-coil region" evidence="3">
    <location>
        <begin position="42"/>
        <end position="76"/>
    </location>
</feature>
<dbReference type="InterPro" id="IPR036165">
    <property type="entry name" value="YefM-like_sf"/>
</dbReference>